<protein>
    <submittedName>
        <fullName evidence="1">Uncharacterized protein</fullName>
    </submittedName>
</protein>
<gene>
    <name evidence="1" type="ORF">D9758_005297</name>
</gene>
<proteinExistence type="predicted"/>
<sequence>MVMVSNPPDVCRIRDGPFSTFCLFGVAVTSERAHTRLAPIHPYFVPRHPPSSAIPPPLPLAPCPKHHHSGFDSGVLPPSEHDGSGLEAVPSCPHSISVPVLPKFQLHSPTSFPPNPLIFYSILGLFDPPNPMVMFSKPLHHVRIRYRPFSRFQGFKLAQTSEREVRSL</sequence>
<dbReference type="AlphaFoldDB" id="A0A8H5LWF8"/>
<comment type="caution">
    <text evidence="1">The sequence shown here is derived from an EMBL/GenBank/DDBJ whole genome shotgun (WGS) entry which is preliminary data.</text>
</comment>
<evidence type="ECO:0000313" key="2">
    <source>
        <dbReference type="Proteomes" id="UP000559256"/>
    </source>
</evidence>
<evidence type="ECO:0000313" key="1">
    <source>
        <dbReference type="EMBL" id="KAF5372545.1"/>
    </source>
</evidence>
<reference evidence="1 2" key="1">
    <citation type="journal article" date="2020" name="ISME J.">
        <title>Uncovering the hidden diversity of litter-decomposition mechanisms in mushroom-forming fungi.</title>
        <authorList>
            <person name="Floudas D."/>
            <person name="Bentzer J."/>
            <person name="Ahren D."/>
            <person name="Johansson T."/>
            <person name="Persson P."/>
            <person name="Tunlid A."/>
        </authorList>
    </citation>
    <scope>NUCLEOTIDE SEQUENCE [LARGE SCALE GENOMIC DNA]</scope>
    <source>
        <strain evidence="1 2">CBS 291.85</strain>
    </source>
</reference>
<organism evidence="1 2">
    <name type="scientific">Tetrapyrgos nigripes</name>
    <dbReference type="NCBI Taxonomy" id="182062"/>
    <lineage>
        <taxon>Eukaryota</taxon>
        <taxon>Fungi</taxon>
        <taxon>Dikarya</taxon>
        <taxon>Basidiomycota</taxon>
        <taxon>Agaricomycotina</taxon>
        <taxon>Agaricomycetes</taxon>
        <taxon>Agaricomycetidae</taxon>
        <taxon>Agaricales</taxon>
        <taxon>Marasmiineae</taxon>
        <taxon>Marasmiaceae</taxon>
        <taxon>Tetrapyrgos</taxon>
    </lineage>
</organism>
<dbReference type="Proteomes" id="UP000559256">
    <property type="component" value="Unassembled WGS sequence"/>
</dbReference>
<keyword evidence="2" id="KW-1185">Reference proteome</keyword>
<accession>A0A8H5LWF8</accession>
<dbReference type="EMBL" id="JAACJM010000005">
    <property type="protein sequence ID" value="KAF5372545.1"/>
    <property type="molecule type" value="Genomic_DNA"/>
</dbReference>
<name>A0A8H5LWF8_9AGAR</name>